<evidence type="ECO:0000256" key="1">
    <source>
        <dbReference type="SAM" id="MobiDB-lite"/>
    </source>
</evidence>
<dbReference type="EMBL" id="CP022187">
    <property type="protein sequence ID" value="AWI76779.1"/>
    <property type="molecule type" value="Genomic_DNA"/>
</dbReference>
<protein>
    <submittedName>
        <fullName evidence="3">Glycine zipper family protein</fullName>
    </submittedName>
</protein>
<name>A0A2U8GSU3_9RHOO</name>
<dbReference type="AlphaFoldDB" id="A0A2U8GSU3"/>
<sequence>MLLLLVAGLVGGCAAPPPGHRIGGDEPLPQVARRQATDLVIYPLRGQSQGQQRRDRYECHQWAVDQSGFDPATMSQTPTEVPRVEPSPPAGTGVVQGTVTGAVLGAVVSGPRHGGEGAAVGAVVGAIAGAASDSARQAQAERVQDAYARRAAARDEVYTEKESRYRRAIEACLDGRGYQVR</sequence>
<dbReference type="KEGG" id="acom:CEW83_17425"/>
<dbReference type="Proteomes" id="UP000244930">
    <property type="component" value="Chromosome"/>
</dbReference>
<organism evidence="3 4">
    <name type="scientific">Parazoarcus communis</name>
    <dbReference type="NCBI Taxonomy" id="41977"/>
    <lineage>
        <taxon>Bacteria</taxon>
        <taxon>Pseudomonadati</taxon>
        <taxon>Pseudomonadota</taxon>
        <taxon>Betaproteobacteria</taxon>
        <taxon>Rhodocyclales</taxon>
        <taxon>Zoogloeaceae</taxon>
        <taxon>Parazoarcus</taxon>
    </lineage>
</organism>
<dbReference type="InterPro" id="IPR027367">
    <property type="entry name" value="Gly-zipper_YMGG"/>
</dbReference>
<evidence type="ECO:0000313" key="3">
    <source>
        <dbReference type="EMBL" id="AWI76779.1"/>
    </source>
</evidence>
<evidence type="ECO:0000259" key="2">
    <source>
        <dbReference type="Pfam" id="PF13441"/>
    </source>
</evidence>
<feature type="region of interest" description="Disordered" evidence="1">
    <location>
        <begin position="68"/>
        <end position="91"/>
    </location>
</feature>
<dbReference type="Pfam" id="PF13441">
    <property type="entry name" value="Gly-zipper_YMGG"/>
    <property type="match status" value="1"/>
</dbReference>
<evidence type="ECO:0000313" key="4">
    <source>
        <dbReference type="Proteomes" id="UP000244930"/>
    </source>
</evidence>
<reference evidence="3 4" key="1">
    <citation type="submission" date="2017-06" db="EMBL/GenBank/DDBJ databases">
        <title>Azoarcus.</title>
        <authorList>
            <person name="Woo J.-H."/>
            <person name="Kim H.-S."/>
        </authorList>
    </citation>
    <scope>NUCLEOTIDE SEQUENCE [LARGE SCALE GENOMIC DNA]</scope>
    <source>
        <strain evidence="3 4">TSPY31</strain>
    </source>
</reference>
<feature type="domain" description="YMGG-like Gly-zipper" evidence="2">
    <location>
        <begin position="90"/>
        <end position="133"/>
    </location>
</feature>
<gene>
    <name evidence="3" type="ORF">CEW83_17425</name>
</gene>
<proteinExistence type="predicted"/>
<accession>A0A2U8GSU3</accession>
<keyword evidence="4" id="KW-1185">Reference proteome</keyword>